<evidence type="ECO:0008006" key="9">
    <source>
        <dbReference type="Google" id="ProtNLM"/>
    </source>
</evidence>
<sequence>MLGPPLILSIIHYTACSVSLIFGSILLLLLIFYTPSRLKAFAVLLRTLTVIELSTSLSASLVFPRIIPLGMDAAAGVINGPIKLMTSNLSISWTFYTCELHGTLQYNVFMSVCYCYRYYVLRRKAPSVIQIRLFASTVFIISFALYVR</sequence>
<feature type="transmembrane region" description="Helical" evidence="6">
    <location>
        <begin position="6"/>
        <end position="31"/>
    </location>
</feature>
<feature type="transmembrane region" description="Helical" evidence="6">
    <location>
        <begin position="129"/>
        <end position="147"/>
    </location>
</feature>
<evidence type="ECO:0000256" key="6">
    <source>
        <dbReference type="SAM" id="Phobius"/>
    </source>
</evidence>
<keyword evidence="4 6" id="KW-1133">Transmembrane helix</keyword>
<keyword evidence="8" id="KW-1185">Reference proteome</keyword>
<dbReference type="GO" id="GO:0016020">
    <property type="term" value="C:membrane"/>
    <property type="evidence" value="ECO:0007669"/>
    <property type="project" value="UniProtKB-SubCell"/>
</dbReference>
<evidence type="ECO:0000313" key="7">
    <source>
        <dbReference type="EMBL" id="GMS95124.1"/>
    </source>
</evidence>
<name>A0AAV5TM51_9BILA</name>
<dbReference type="Proteomes" id="UP001432027">
    <property type="component" value="Unassembled WGS sequence"/>
</dbReference>
<comment type="caution">
    <text evidence="7">The sequence shown here is derived from an EMBL/GenBank/DDBJ whole genome shotgun (WGS) entry which is preliminary data.</text>
</comment>
<reference evidence="7" key="1">
    <citation type="submission" date="2023-10" db="EMBL/GenBank/DDBJ databases">
        <title>Genome assembly of Pristionchus species.</title>
        <authorList>
            <person name="Yoshida K."/>
            <person name="Sommer R.J."/>
        </authorList>
    </citation>
    <scope>NUCLEOTIDE SEQUENCE</scope>
    <source>
        <strain evidence="7">RS0144</strain>
    </source>
</reference>
<protein>
    <recommendedName>
        <fullName evidence="9">G protein-coupled receptor</fullName>
    </recommendedName>
</protein>
<evidence type="ECO:0000313" key="8">
    <source>
        <dbReference type="Proteomes" id="UP001432027"/>
    </source>
</evidence>
<keyword evidence="3 6" id="KW-0812">Transmembrane</keyword>
<evidence type="ECO:0000256" key="4">
    <source>
        <dbReference type="ARBA" id="ARBA00022989"/>
    </source>
</evidence>
<gene>
    <name evidence="7" type="ORF">PENTCL1PPCAC_17299</name>
</gene>
<keyword evidence="5 6" id="KW-0472">Membrane</keyword>
<proteinExistence type="inferred from homology"/>
<evidence type="ECO:0000256" key="2">
    <source>
        <dbReference type="ARBA" id="ARBA00009166"/>
    </source>
</evidence>
<accession>A0AAV5TM51</accession>
<dbReference type="PANTHER" id="PTHR22945:SF40">
    <property type="entry name" value="SERPENTINE RECEPTOR, CLASS D (DELTA)-RELATED"/>
    <property type="match status" value="1"/>
</dbReference>
<evidence type="ECO:0000256" key="1">
    <source>
        <dbReference type="ARBA" id="ARBA00004141"/>
    </source>
</evidence>
<dbReference type="EMBL" id="BTSX01000004">
    <property type="protein sequence ID" value="GMS95124.1"/>
    <property type="molecule type" value="Genomic_DNA"/>
</dbReference>
<evidence type="ECO:0000256" key="5">
    <source>
        <dbReference type="ARBA" id="ARBA00023136"/>
    </source>
</evidence>
<dbReference type="PANTHER" id="PTHR22945">
    <property type="entry name" value="SERPENTINE RECEPTOR, CLASS D DELTA"/>
    <property type="match status" value="1"/>
</dbReference>
<evidence type="ECO:0000256" key="3">
    <source>
        <dbReference type="ARBA" id="ARBA00022692"/>
    </source>
</evidence>
<dbReference type="Pfam" id="PF10317">
    <property type="entry name" value="7TM_GPCR_Srd"/>
    <property type="match status" value="1"/>
</dbReference>
<comment type="similarity">
    <text evidence="2">Belongs to the nematode receptor-like protein srd family.</text>
</comment>
<dbReference type="InterPro" id="IPR050920">
    <property type="entry name" value="Nematode_rcpt-like_delta"/>
</dbReference>
<comment type="subcellular location">
    <subcellularLocation>
        <location evidence="1">Membrane</location>
        <topology evidence="1">Multi-pass membrane protein</topology>
    </subcellularLocation>
</comment>
<dbReference type="AlphaFoldDB" id="A0AAV5TM51"/>
<organism evidence="7 8">
    <name type="scientific">Pristionchus entomophagus</name>
    <dbReference type="NCBI Taxonomy" id="358040"/>
    <lineage>
        <taxon>Eukaryota</taxon>
        <taxon>Metazoa</taxon>
        <taxon>Ecdysozoa</taxon>
        <taxon>Nematoda</taxon>
        <taxon>Chromadorea</taxon>
        <taxon>Rhabditida</taxon>
        <taxon>Rhabditina</taxon>
        <taxon>Diplogasteromorpha</taxon>
        <taxon>Diplogasteroidea</taxon>
        <taxon>Neodiplogasteridae</taxon>
        <taxon>Pristionchus</taxon>
    </lineage>
</organism>
<dbReference type="InterPro" id="IPR019421">
    <property type="entry name" value="7TM_GPCR_serpentine_rcpt_Srd"/>
</dbReference>